<dbReference type="PANTHER" id="PTHR21392">
    <property type="entry name" value="TRNA-URIDINE AMINOCARBOXYPROPYLTRANSFERASE 2"/>
    <property type="match status" value="1"/>
</dbReference>
<comment type="caution">
    <text evidence="7">The sequence shown here is derived from an EMBL/GenBank/DDBJ whole genome shotgun (WGS) entry which is preliminary data.</text>
</comment>
<comment type="similarity">
    <text evidence="5">Belongs to the TDD superfamily. DTWD2 family.</text>
</comment>
<dbReference type="SMART" id="SM01144">
    <property type="entry name" value="DTW"/>
    <property type="match status" value="1"/>
</dbReference>
<evidence type="ECO:0000256" key="4">
    <source>
        <dbReference type="ARBA" id="ARBA00022694"/>
    </source>
</evidence>
<evidence type="ECO:0000256" key="3">
    <source>
        <dbReference type="ARBA" id="ARBA00022691"/>
    </source>
</evidence>
<evidence type="ECO:0000256" key="2">
    <source>
        <dbReference type="ARBA" id="ARBA00022679"/>
    </source>
</evidence>
<accession>A9EKH7</accession>
<dbReference type="EC" id="2.5.1.25" evidence="1"/>
<evidence type="ECO:0000313" key="7">
    <source>
        <dbReference type="EMBL" id="EDP99483.1"/>
    </source>
</evidence>
<name>A9EKH7_9GAMM</name>
<sequence length="180" mass="20429">MNLVLLTHEREVDRPTNTGLLALNAFPQWCRRIIWSRVSPDLALIELISSHSAAVLFPRPKLLCFSEGRCDADGKGEPEPMENIQAQLYLEYMPDTLIILDATWQEARKMMRQSPYLKAADKFALTEQADSGFTLRRNQIEGGLCTIECIIGLLELKSRHQEVELLTQAFHDFQAGRQSG</sequence>
<organism evidence="7 8">
    <name type="scientific">Shewanella benthica KT99</name>
    <dbReference type="NCBI Taxonomy" id="314608"/>
    <lineage>
        <taxon>Bacteria</taxon>
        <taxon>Pseudomonadati</taxon>
        <taxon>Pseudomonadota</taxon>
        <taxon>Gammaproteobacteria</taxon>
        <taxon>Alteromonadales</taxon>
        <taxon>Shewanellaceae</taxon>
        <taxon>Shewanella</taxon>
    </lineage>
</organism>
<evidence type="ECO:0000256" key="5">
    <source>
        <dbReference type="ARBA" id="ARBA00034489"/>
    </source>
</evidence>
<reference evidence="7 8" key="1">
    <citation type="submission" date="2007-10" db="EMBL/GenBank/DDBJ databases">
        <authorList>
            <person name="Yayanos A."/>
            <person name="Ferriera S."/>
            <person name="Johnson J."/>
            <person name="Kravitz S."/>
            <person name="Halpern A."/>
            <person name="Remington K."/>
            <person name="Beeson K."/>
            <person name="Tran B."/>
            <person name="Rogers Y.-H."/>
            <person name="Friedman R."/>
            <person name="Venter J.C."/>
        </authorList>
    </citation>
    <scope>NUCLEOTIDE SEQUENCE [LARGE SCALE GENOMIC DNA]</scope>
    <source>
        <strain evidence="7 8">KT99</strain>
    </source>
</reference>
<evidence type="ECO:0000256" key="1">
    <source>
        <dbReference type="ARBA" id="ARBA00012386"/>
    </source>
</evidence>
<gene>
    <name evidence="7" type="ORF">KT99_11470</name>
</gene>
<proteinExistence type="inferred from homology"/>
<dbReference type="GO" id="GO:0016432">
    <property type="term" value="F:tRNA-uridine aminocarboxypropyltransferase activity"/>
    <property type="evidence" value="ECO:0007669"/>
    <property type="project" value="UniProtKB-EC"/>
</dbReference>
<dbReference type="STRING" id="314608.KT99_11470"/>
<keyword evidence="8" id="KW-1185">Reference proteome</keyword>
<dbReference type="Pfam" id="PF03942">
    <property type="entry name" value="DTW"/>
    <property type="match status" value="1"/>
</dbReference>
<keyword evidence="2" id="KW-0808">Transferase</keyword>
<keyword evidence="3" id="KW-0949">S-adenosyl-L-methionine</keyword>
<feature type="domain" description="DTW" evidence="6">
    <location>
        <begin position="1"/>
        <end position="179"/>
    </location>
</feature>
<protein>
    <recommendedName>
        <fullName evidence="1">tRNA-uridine aminocarboxypropyltransferase</fullName>
        <ecNumber evidence="1">2.5.1.25</ecNumber>
    </recommendedName>
</protein>
<evidence type="ECO:0000259" key="6">
    <source>
        <dbReference type="SMART" id="SM01144"/>
    </source>
</evidence>
<dbReference type="EMBL" id="ABIC01000038">
    <property type="protein sequence ID" value="EDP99483.1"/>
    <property type="molecule type" value="Genomic_DNA"/>
</dbReference>
<dbReference type="RefSeq" id="WP_005501752.1">
    <property type="nucleotide sequence ID" value="NZ_ABIC01000038.1"/>
</dbReference>
<keyword evidence="4" id="KW-0819">tRNA processing</keyword>
<dbReference type="AlphaFoldDB" id="A9EKH7"/>
<dbReference type="PANTHER" id="PTHR21392:SF0">
    <property type="entry name" value="TRNA-URIDINE AMINOCARBOXYPROPYLTRANSFERASE 2"/>
    <property type="match status" value="1"/>
</dbReference>
<evidence type="ECO:0000313" key="8">
    <source>
        <dbReference type="Proteomes" id="UP000005839"/>
    </source>
</evidence>
<dbReference type="InterPro" id="IPR039262">
    <property type="entry name" value="DTWD2/TAPT"/>
</dbReference>
<dbReference type="GO" id="GO:0008033">
    <property type="term" value="P:tRNA processing"/>
    <property type="evidence" value="ECO:0007669"/>
    <property type="project" value="UniProtKB-KW"/>
</dbReference>
<dbReference type="InterPro" id="IPR005636">
    <property type="entry name" value="DTW"/>
</dbReference>
<dbReference type="Proteomes" id="UP000005839">
    <property type="component" value="Unassembled WGS sequence"/>
</dbReference>